<dbReference type="GO" id="GO:0051537">
    <property type="term" value="F:2 iron, 2 sulfur cluster binding"/>
    <property type="evidence" value="ECO:0007669"/>
    <property type="project" value="UniProtKB-KW"/>
</dbReference>
<dbReference type="PANTHER" id="PTHR43105">
    <property type="entry name" value="RESPIRATORY NITRATE REDUCTASE"/>
    <property type="match status" value="1"/>
</dbReference>
<dbReference type="CDD" id="cd00207">
    <property type="entry name" value="fer2"/>
    <property type="match status" value="1"/>
</dbReference>
<dbReference type="FunFam" id="3.30.70.20:FF:000002">
    <property type="entry name" value="NADH-ubiquinone oxidoreductase 75 kDa subunit"/>
    <property type="match status" value="1"/>
</dbReference>
<keyword evidence="6" id="KW-0479">Metal-binding</keyword>
<comment type="similarity">
    <text evidence="3">Belongs to the complex I 75 kDa subunit family.</text>
</comment>
<sequence length="361" mass="40697">MSEEKKLFKVKIDNISVEVEPGTTILNAARRIGGDIVPPAMCYYSKLEGSGGKCRTCLVKVTKGSDADPRPIPKLVASCRTNVMDGMEVANITSPEVQEARKGVVEFLLLNHPLDCPICDQAGECHLQDLGYEHGADGTRYEFKRRTFEQVDIGDKIKLHMTRCILCYRCVFTADQLTNRREHGVLGRGEAAEIGTYIHKALDNDFIGNVIDVCPVGALTDKTFRFKNRVWFLKPVDAHRNCDKCCGKTVLWMRGDEVFRVTARKDQYGEVEEFICDTCRFETKDAKAWTIEGPRRIDRHSVISQSHYVGTVKPKETITDVMDGRSPRLLMDIHSVSQVNRPEIDLSKIEGPAHSDDFKKQ</sequence>
<keyword evidence="5" id="KW-0001">2Fe-2S</keyword>
<dbReference type="RefSeq" id="WP_145710001.1">
    <property type="nucleotide sequence ID" value="NZ_BAAAFY010000001.1"/>
</dbReference>
<keyword evidence="11" id="KW-0472">Membrane</keyword>
<name>A0A562TB69_CHIJA</name>
<dbReference type="InterPro" id="IPR001041">
    <property type="entry name" value="2Fe-2S_ferredoxin-type"/>
</dbReference>
<evidence type="ECO:0000256" key="3">
    <source>
        <dbReference type="ARBA" id="ARBA00005404"/>
    </source>
</evidence>
<dbReference type="FunFam" id="3.10.20.740:FF:000004">
    <property type="entry name" value="NADH-quinone oxidoreductase"/>
    <property type="match status" value="1"/>
</dbReference>
<evidence type="ECO:0000256" key="1">
    <source>
        <dbReference type="ARBA" id="ARBA00001966"/>
    </source>
</evidence>
<accession>A0A562TB69</accession>
<evidence type="ECO:0000256" key="7">
    <source>
        <dbReference type="ARBA" id="ARBA00022967"/>
    </source>
</evidence>
<evidence type="ECO:0000256" key="10">
    <source>
        <dbReference type="ARBA" id="ARBA00023027"/>
    </source>
</evidence>
<dbReference type="PROSITE" id="PS51085">
    <property type="entry name" value="2FE2S_FER_2"/>
    <property type="match status" value="1"/>
</dbReference>
<dbReference type="Gene3D" id="3.10.20.740">
    <property type="match status" value="1"/>
</dbReference>
<dbReference type="InterPro" id="IPR036010">
    <property type="entry name" value="2Fe-2S_ferredoxin-like_sf"/>
</dbReference>
<keyword evidence="8" id="KW-0408">Iron</keyword>
<dbReference type="SUPFAM" id="SSF54862">
    <property type="entry name" value="4Fe-4S ferredoxins"/>
    <property type="match status" value="1"/>
</dbReference>
<evidence type="ECO:0000313" key="16">
    <source>
        <dbReference type="Proteomes" id="UP000316778"/>
    </source>
</evidence>
<dbReference type="AlphaFoldDB" id="A0A562TB69"/>
<keyword evidence="10" id="KW-0520">NAD</keyword>
<dbReference type="GO" id="GO:0046872">
    <property type="term" value="F:metal ion binding"/>
    <property type="evidence" value="ECO:0007669"/>
    <property type="project" value="UniProtKB-KW"/>
</dbReference>
<gene>
    <name evidence="15" type="ORF">LX66_0175</name>
</gene>
<keyword evidence="16" id="KW-1185">Reference proteome</keyword>
<reference evidence="15 16" key="1">
    <citation type="journal article" date="2013" name="Stand. Genomic Sci.">
        <title>Genomic Encyclopedia of Type Strains, Phase I: The one thousand microbial genomes (KMG-I) project.</title>
        <authorList>
            <person name="Kyrpides N.C."/>
            <person name="Woyke T."/>
            <person name="Eisen J.A."/>
            <person name="Garrity G."/>
            <person name="Lilburn T.G."/>
            <person name="Beck B.J."/>
            <person name="Whitman W.B."/>
            <person name="Hugenholtz P."/>
            <person name="Klenk H.P."/>
        </authorList>
    </citation>
    <scope>NUCLEOTIDE SEQUENCE [LARGE SCALE GENOMIC DNA]</scope>
    <source>
        <strain evidence="15 16">DSM 13484</strain>
    </source>
</reference>
<proteinExistence type="inferred from homology"/>
<organism evidence="15 16">
    <name type="scientific">Chitinophaga japonensis</name>
    <name type="common">Flexibacter japonensis</name>
    <dbReference type="NCBI Taxonomy" id="104662"/>
    <lineage>
        <taxon>Bacteria</taxon>
        <taxon>Pseudomonadati</taxon>
        <taxon>Bacteroidota</taxon>
        <taxon>Chitinophagia</taxon>
        <taxon>Chitinophagales</taxon>
        <taxon>Chitinophagaceae</taxon>
        <taxon>Chitinophaga</taxon>
    </lineage>
</organism>
<dbReference type="InterPro" id="IPR019574">
    <property type="entry name" value="NADH_UbQ_OxRdtase_Gsu_4Fe4S-bd"/>
</dbReference>
<dbReference type="PROSITE" id="PS51839">
    <property type="entry name" value="4FE4S_HC3"/>
    <property type="match status" value="1"/>
</dbReference>
<evidence type="ECO:0000256" key="12">
    <source>
        <dbReference type="ARBA" id="ARBA00034078"/>
    </source>
</evidence>
<dbReference type="Proteomes" id="UP000316778">
    <property type="component" value="Unassembled WGS sequence"/>
</dbReference>
<evidence type="ECO:0000256" key="6">
    <source>
        <dbReference type="ARBA" id="ARBA00022723"/>
    </source>
</evidence>
<keyword evidence="4" id="KW-0004">4Fe-4S</keyword>
<evidence type="ECO:0000256" key="9">
    <source>
        <dbReference type="ARBA" id="ARBA00023014"/>
    </source>
</evidence>
<comment type="caution">
    <text evidence="15">The sequence shown here is derived from an EMBL/GenBank/DDBJ whole genome shotgun (WGS) entry which is preliminary data.</text>
</comment>
<dbReference type="OrthoDB" id="9805142at2"/>
<dbReference type="GO" id="GO:0016491">
    <property type="term" value="F:oxidoreductase activity"/>
    <property type="evidence" value="ECO:0007669"/>
    <property type="project" value="InterPro"/>
</dbReference>
<comment type="subcellular location">
    <subcellularLocation>
        <location evidence="2">Membrane</location>
    </subcellularLocation>
</comment>
<evidence type="ECO:0000256" key="2">
    <source>
        <dbReference type="ARBA" id="ARBA00004370"/>
    </source>
</evidence>
<feature type="domain" description="4Fe-4S His(Cys)3-ligated-type" evidence="14">
    <location>
        <begin position="96"/>
        <end position="135"/>
    </location>
</feature>
<evidence type="ECO:0000256" key="4">
    <source>
        <dbReference type="ARBA" id="ARBA00022485"/>
    </source>
</evidence>
<dbReference type="PANTHER" id="PTHR43105:SF10">
    <property type="entry name" value="NADH-QUINONE OXIDOREDUCTASE SUBUNIT G"/>
    <property type="match status" value="1"/>
</dbReference>
<evidence type="ECO:0000256" key="5">
    <source>
        <dbReference type="ARBA" id="ARBA00022714"/>
    </source>
</evidence>
<keyword evidence="9" id="KW-0411">Iron-sulfur</keyword>
<evidence type="ECO:0000256" key="8">
    <source>
        <dbReference type="ARBA" id="ARBA00023004"/>
    </source>
</evidence>
<evidence type="ECO:0000259" key="13">
    <source>
        <dbReference type="PROSITE" id="PS51085"/>
    </source>
</evidence>
<protein>
    <submittedName>
        <fullName evidence="15">NADH-quinone oxidoreductase subunit G</fullName>
    </submittedName>
</protein>
<dbReference type="GO" id="GO:0016020">
    <property type="term" value="C:membrane"/>
    <property type="evidence" value="ECO:0007669"/>
    <property type="project" value="UniProtKB-SubCell"/>
</dbReference>
<comment type="cofactor">
    <cofactor evidence="1">
        <name>[4Fe-4S] cluster</name>
        <dbReference type="ChEBI" id="CHEBI:49883"/>
    </cofactor>
</comment>
<dbReference type="Gene3D" id="3.30.70.20">
    <property type="match status" value="1"/>
</dbReference>
<dbReference type="Pfam" id="PF22117">
    <property type="entry name" value="Fer4_Nqo3"/>
    <property type="match status" value="1"/>
</dbReference>
<dbReference type="GO" id="GO:0051539">
    <property type="term" value="F:4 iron, 4 sulfur cluster binding"/>
    <property type="evidence" value="ECO:0007669"/>
    <property type="project" value="UniProtKB-KW"/>
</dbReference>
<dbReference type="InterPro" id="IPR054351">
    <property type="entry name" value="NADH_UbQ_OxRdtase_ferredoxin"/>
</dbReference>
<evidence type="ECO:0000256" key="11">
    <source>
        <dbReference type="ARBA" id="ARBA00023136"/>
    </source>
</evidence>
<dbReference type="InterPro" id="IPR050123">
    <property type="entry name" value="Prok_molybdopt-oxidoreductase"/>
</dbReference>
<dbReference type="Pfam" id="PF10588">
    <property type="entry name" value="NADH-G_4Fe-4S_3"/>
    <property type="match status" value="1"/>
</dbReference>
<evidence type="ECO:0000313" key="15">
    <source>
        <dbReference type="EMBL" id="TWI90815.1"/>
    </source>
</evidence>
<evidence type="ECO:0000259" key="14">
    <source>
        <dbReference type="PROSITE" id="PS51839"/>
    </source>
</evidence>
<dbReference type="EMBL" id="VLLG01000002">
    <property type="protein sequence ID" value="TWI90815.1"/>
    <property type="molecule type" value="Genomic_DNA"/>
</dbReference>
<feature type="domain" description="2Fe-2S ferredoxin-type" evidence="13">
    <location>
        <begin position="8"/>
        <end position="95"/>
    </location>
</feature>
<keyword evidence="7" id="KW-1278">Translocase</keyword>
<dbReference type="SUPFAM" id="SSF54292">
    <property type="entry name" value="2Fe-2S ferredoxin-like"/>
    <property type="match status" value="1"/>
</dbReference>
<dbReference type="Pfam" id="PF13510">
    <property type="entry name" value="Fer2_4"/>
    <property type="match status" value="1"/>
</dbReference>
<dbReference type="SMART" id="SM00929">
    <property type="entry name" value="NADH-G_4Fe-4S_3"/>
    <property type="match status" value="1"/>
</dbReference>
<comment type="cofactor">
    <cofactor evidence="12">
        <name>[2Fe-2S] cluster</name>
        <dbReference type="ChEBI" id="CHEBI:190135"/>
    </cofactor>
</comment>